<keyword evidence="7" id="KW-0812">Transmembrane</keyword>
<dbReference type="PANTHER" id="PTHR30582">
    <property type="entry name" value="L,D-TRANSPEPTIDASE"/>
    <property type="match status" value="1"/>
</dbReference>
<dbReference type="Gene3D" id="2.40.440.10">
    <property type="entry name" value="L,D-transpeptidase catalytic domain-like"/>
    <property type="match status" value="1"/>
</dbReference>
<dbReference type="GO" id="GO:0008360">
    <property type="term" value="P:regulation of cell shape"/>
    <property type="evidence" value="ECO:0007669"/>
    <property type="project" value="UniProtKB-UniRule"/>
</dbReference>
<evidence type="ECO:0000256" key="1">
    <source>
        <dbReference type="ARBA" id="ARBA00004752"/>
    </source>
</evidence>
<organism evidence="9 10">
    <name type="scientific">Blautia liquoris</name>
    <dbReference type="NCBI Taxonomy" id="2779518"/>
    <lineage>
        <taxon>Bacteria</taxon>
        <taxon>Bacillati</taxon>
        <taxon>Bacillota</taxon>
        <taxon>Clostridia</taxon>
        <taxon>Lachnospirales</taxon>
        <taxon>Lachnospiraceae</taxon>
        <taxon>Blautia</taxon>
    </lineage>
</organism>
<dbReference type="GO" id="GO:0018104">
    <property type="term" value="P:peptidoglycan-protein cross-linking"/>
    <property type="evidence" value="ECO:0007669"/>
    <property type="project" value="TreeGrafter"/>
</dbReference>
<dbReference type="GO" id="GO:0016740">
    <property type="term" value="F:transferase activity"/>
    <property type="evidence" value="ECO:0007669"/>
    <property type="project" value="UniProtKB-KW"/>
</dbReference>
<keyword evidence="7" id="KW-0472">Membrane</keyword>
<feature type="transmembrane region" description="Helical" evidence="7">
    <location>
        <begin position="7"/>
        <end position="30"/>
    </location>
</feature>
<keyword evidence="7" id="KW-1133">Transmembrane helix</keyword>
<dbReference type="Pfam" id="PF12229">
    <property type="entry name" value="PG_binding_4"/>
    <property type="match status" value="1"/>
</dbReference>
<dbReference type="GO" id="GO:0005576">
    <property type="term" value="C:extracellular region"/>
    <property type="evidence" value="ECO:0007669"/>
    <property type="project" value="TreeGrafter"/>
</dbReference>
<dbReference type="InterPro" id="IPR038054">
    <property type="entry name" value="LD_TPept-like_central_sf"/>
</dbReference>
<dbReference type="GO" id="GO:0071555">
    <property type="term" value="P:cell wall organization"/>
    <property type="evidence" value="ECO:0007669"/>
    <property type="project" value="UniProtKB-UniRule"/>
</dbReference>
<dbReference type="PANTHER" id="PTHR30582:SF33">
    <property type="entry name" value="EXPORTED PROTEIN"/>
    <property type="match status" value="1"/>
</dbReference>
<evidence type="ECO:0000256" key="6">
    <source>
        <dbReference type="PROSITE-ProRule" id="PRU01373"/>
    </source>
</evidence>
<evidence type="ECO:0000256" key="5">
    <source>
        <dbReference type="ARBA" id="ARBA00023316"/>
    </source>
</evidence>
<accession>A0A7M2RLV4</accession>
<dbReference type="PROSITE" id="PS52029">
    <property type="entry name" value="LD_TPASE"/>
    <property type="match status" value="1"/>
</dbReference>
<evidence type="ECO:0000256" key="7">
    <source>
        <dbReference type="SAM" id="Phobius"/>
    </source>
</evidence>
<feature type="active site" description="Proton donor/acceptor" evidence="6">
    <location>
        <position position="424"/>
    </location>
</feature>
<dbReference type="UniPathway" id="UPA00219"/>
<dbReference type="InterPro" id="IPR022029">
    <property type="entry name" value="YoaR-like_PG-bd"/>
</dbReference>
<dbReference type="GO" id="GO:0071972">
    <property type="term" value="F:peptidoglycan L,D-transpeptidase activity"/>
    <property type="evidence" value="ECO:0007669"/>
    <property type="project" value="TreeGrafter"/>
</dbReference>
<dbReference type="Gene3D" id="3.10.20.800">
    <property type="match status" value="1"/>
</dbReference>
<feature type="domain" description="L,D-TPase catalytic" evidence="8">
    <location>
        <begin position="339"/>
        <end position="469"/>
    </location>
</feature>
<evidence type="ECO:0000313" key="10">
    <source>
        <dbReference type="Proteomes" id="UP000593601"/>
    </source>
</evidence>
<dbReference type="SUPFAM" id="SSF141523">
    <property type="entry name" value="L,D-transpeptidase catalytic domain-like"/>
    <property type="match status" value="1"/>
</dbReference>
<dbReference type="InterPro" id="IPR005490">
    <property type="entry name" value="LD_TPept_cat_dom"/>
</dbReference>
<keyword evidence="10" id="KW-1185">Reference proteome</keyword>
<dbReference type="Pfam" id="PF03734">
    <property type="entry name" value="YkuD"/>
    <property type="match status" value="1"/>
</dbReference>
<evidence type="ECO:0000256" key="4">
    <source>
        <dbReference type="ARBA" id="ARBA00022984"/>
    </source>
</evidence>
<dbReference type="SUPFAM" id="SSF143985">
    <property type="entry name" value="L,D-transpeptidase pre-catalytic domain-like"/>
    <property type="match status" value="1"/>
</dbReference>
<reference evidence="9 10" key="1">
    <citation type="submission" date="2020-10" db="EMBL/GenBank/DDBJ databases">
        <title>Blautia liquoris sp.nov., isolated from the mud in a fermentation cellar used for the production of Chinese strong-flavoured liquor.</title>
        <authorList>
            <person name="Lu L."/>
        </authorList>
    </citation>
    <scope>NUCLEOTIDE SEQUENCE [LARGE SCALE GENOMIC DNA]</scope>
    <source>
        <strain evidence="9 10">LZLJ-3</strain>
    </source>
</reference>
<dbReference type="AlphaFoldDB" id="A0A7M2RLV4"/>
<dbReference type="InterPro" id="IPR038063">
    <property type="entry name" value="Transpep_catalytic_dom"/>
</dbReference>
<dbReference type="Proteomes" id="UP000593601">
    <property type="component" value="Chromosome"/>
</dbReference>
<keyword evidence="2" id="KW-0808">Transferase</keyword>
<gene>
    <name evidence="9" type="ORF">INP51_06110</name>
</gene>
<proteinExistence type="predicted"/>
<feature type="active site" description="Nucleophile" evidence="6">
    <location>
        <position position="445"/>
    </location>
</feature>
<keyword evidence="4 6" id="KW-0573">Peptidoglycan synthesis</keyword>
<evidence type="ECO:0000256" key="3">
    <source>
        <dbReference type="ARBA" id="ARBA00022960"/>
    </source>
</evidence>
<name>A0A7M2RLV4_9FIRM</name>
<comment type="pathway">
    <text evidence="1 6">Cell wall biogenesis; peptidoglycan biosynthesis.</text>
</comment>
<protein>
    <submittedName>
        <fullName evidence="9">Peptidoglycan binding domain-containing protein</fullName>
    </submittedName>
</protein>
<evidence type="ECO:0000259" key="8">
    <source>
        <dbReference type="PROSITE" id="PS52029"/>
    </source>
</evidence>
<dbReference type="EMBL" id="CP063304">
    <property type="protein sequence ID" value="QOV20517.1"/>
    <property type="molecule type" value="Genomic_DNA"/>
</dbReference>
<dbReference type="RefSeq" id="WP_193736836.1">
    <property type="nucleotide sequence ID" value="NZ_CP063304.1"/>
</dbReference>
<evidence type="ECO:0000313" key="9">
    <source>
        <dbReference type="EMBL" id="QOV20517.1"/>
    </source>
</evidence>
<dbReference type="InterPro" id="IPR050979">
    <property type="entry name" value="LD-transpeptidase"/>
</dbReference>
<evidence type="ECO:0000256" key="2">
    <source>
        <dbReference type="ARBA" id="ARBA00022679"/>
    </source>
</evidence>
<keyword evidence="5 6" id="KW-0961">Cell wall biogenesis/degradation</keyword>
<dbReference type="KEGG" id="bliq:INP51_06110"/>
<dbReference type="CDD" id="cd16913">
    <property type="entry name" value="YkuD_like"/>
    <property type="match status" value="1"/>
</dbReference>
<keyword evidence="3 6" id="KW-0133">Cell shape</keyword>
<sequence length="469" mass="51520">MTKKKKIMITIVSVILGIMVAAYIVTAVFFHNHFYSGTNINGINCTNMKVNEVKKELANQVQNYSLNIQKIDGSAETFTAGQLQLSFADNGEIDKIMENQNSWKWIVKAFQKKTYTLKIPINLSDEILSSTVDGLDFMQEENITLPQDAAVGDTDTGYTVTAEVIGNQPDRDKLLSALKDTILSGKSELNLDKAGCYVKPAVYQNDENLINRVNHLNQLVSANVTMNFGSGRVETVGPQLLKTWVAQDESGNDLIDPNQISAYVGQLASKYNTVKASRSFTTSNGSTVQLKGGDYGWKLDQEKTAQNLTDAINSGTQGEVEVVYANTARSRESNDIGNTYIELSIDQQTLWCYVDGKLLVSTPVVTGNISKGNDTPRGGVWKIKGKRTDYIMTGKINPATGQPSYRTHCDYWIPYSEDFTIGIHDLASRAEYGGDIYKTNGSHGCVNTPLSAVSQIFNVVSAGFPVIVY</sequence>